<keyword evidence="2" id="KW-0812">Transmembrane</keyword>
<feature type="transmembrane region" description="Helical" evidence="2">
    <location>
        <begin position="1156"/>
        <end position="1177"/>
    </location>
</feature>
<feature type="transmembrane region" description="Helical" evidence="2">
    <location>
        <begin position="122"/>
        <end position="144"/>
    </location>
</feature>
<dbReference type="OMA" id="NILYFRM"/>
<keyword evidence="2" id="KW-0472">Membrane</keyword>
<reference evidence="3 4" key="1">
    <citation type="submission" date="2015-04" db="EMBL/GenBank/DDBJ databases">
        <authorList>
            <consortium name="Pathogen Informatics"/>
        </authorList>
    </citation>
    <scope>NUCLEOTIDE SEQUENCE [LARGE SCALE GENOMIC DNA]</scope>
    <source>
        <strain evidence="3 4">SGS1</strain>
    </source>
</reference>
<feature type="transmembrane region" description="Helical" evidence="2">
    <location>
        <begin position="78"/>
        <end position="101"/>
    </location>
</feature>
<feature type="transmembrane region" description="Helical" evidence="2">
    <location>
        <begin position="1004"/>
        <end position="1023"/>
    </location>
</feature>
<proteinExistence type="predicted"/>
<feature type="transmembrane region" description="Helical" evidence="2">
    <location>
        <begin position="1074"/>
        <end position="1096"/>
    </location>
</feature>
<evidence type="ECO:0000313" key="3">
    <source>
        <dbReference type="EMBL" id="CRG99582.1"/>
    </source>
</evidence>
<feature type="transmembrane region" description="Helical" evidence="2">
    <location>
        <begin position="156"/>
        <end position="176"/>
    </location>
</feature>
<protein>
    <submittedName>
        <fullName evidence="3">Uncharacterized protein</fullName>
    </submittedName>
</protein>
<dbReference type="Proteomes" id="UP000220158">
    <property type="component" value="Chromosome 8"/>
</dbReference>
<feature type="region of interest" description="Disordered" evidence="1">
    <location>
        <begin position="252"/>
        <end position="273"/>
    </location>
</feature>
<name>A0A1J1H3U8_PLARL</name>
<dbReference type="RefSeq" id="XP_028532587.1">
    <property type="nucleotide sequence ID" value="XM_028676060.1"/>
</dbReference>
<dbReference type="GeneID" id="39735684"/>
<evidence type="ECO:0000256" key="1">
    <source>
        <dbReference type="SAM" id="MobiDB-lite"/>
    </source>
</evidence>
<evidence type="ECO:0000256" key="2">
    <source>
        <dbReference type="SAM" id="Phobius"/>
    </source>
</evidence>
<dbReference type="VEuPathDB" id="PlasmoDB:PRELSG_0800800"/>
<sequence>MENSIRHSIDIKSEDFVVIIALQNLQTFIMIGYTAVNKVHLSFDFSYLWALCVGTLLFIYSLISFVIIRTFVFSKIDIGKYILELLFIASIIATCSLSIIIDSFKIANMQLLFFSFALTGYAYYNLITLIFISMSLGILIQYNINVEGFTSNINSIFFIDLLSYILQIIGGNILYFRMYELCHLIVLSKKNPCKYVVASKEVKHLEKQIFTSLLNSYMCFKSKTYSDLAYNNDLFNKDNSILDSDMKANSISQEKSNTNQNFHFDNDDNNNSKNYNINKNKNSYFKKLKTSNTISLSHNSNYNTKALGIIKKFSHKKLQNNKSNNKEYIKKNSTYSDNMKNQNILEKTSVEFQNSRKVDEPLHINNKNEKAEKKKELKKSGIIIDSANKLFMIEDTHKEEIFNDDNYSSSKSEKRKNGDHGPIITIKCSEEDENIKKDNISLEKKMNSDFIINISSNKNDIQKYYMENNKKRKGNISISNQLTLKNDCRRNFNTSYSNNINHNKKKKINYSNGNKHIEDSSYIYNKNNIHGNNLCQSNNDFHFHSNTNYISEKSIKKNNNNQKLNKNKTKKNSEMTVNYSNEILNDRNKENNIQKENDHLSMSKEKRKINYLKKDIMHTKYDHFLYFFVRKYKERVDSKNLKKKKIGIEEIDKDTYEYNELICNNNLKKKKKRKKEKGIQNENIKGKKYKSEIENNHYKKSDIEQYDNSEDHIYKCDNNKYSIYENYNNNYNIDKNNIDNKIIYKKCESIEFLANENKMDESQDNLKLENKLIYKNLFLSESNEMNENNNDILLKYEKKTLNKNVLFRKSKSSLYISNDSENNSNNCILNNNNRSRIFLTNFSHKISNKEVKSASNSNSNYKYDKKSVSNQKHEIMDKIIELDISNQTKKSKKKSKKKDLSLSKKKIYFTSKKRKRYKLFFFDNPKLKILFMSLPRCFKNIYDSTKRVFVDLKKKKILMQNATWKNKSLIPERDPLGLFKNTKLENWYITWMNEFNKNIIFKTYYIYTYLIIYIITLDLLTSYKLYYTNVANSTLLHQNYLSYSFLKTIFNAFIYIFFFSLFKNKKKNDYDVRKYYISALLLCLVKLIICSIDIFLAISSLDYFRSPYFVYIYIHMLIIQTSILLIVRYPTQYLLFFIYIICFSSIYWSFSTQKSFMEFLFIIACVLFTIIYSYILCSRTLEINRRILFSKYELPYLLYLKEIVYCLNKNKGYM</sequence>
<keyword evidence="4" id="KW-1185">Reference proteome</keyword>
<gene>
    <name evidence="3" type="ORF">PRELSG_0800800</name>
</gene>
<evidence type="ECO:0000313" key="4">
    <source>
        <dbReference type="Proteomes" id="UP000220158"/>
    </source>
</evidence>
<dbReference type="EMBL" id="LN835303">
    <property type="protein sequence ID" value="CRG99582.1"/>
    <property type="molecule type" value="Genomic_DNA"/>
</dbReference>
<feature type="transmembrane region" description="Helical" evidence="2">
    <location>
        <begin position="1133"/>
        <end position="1150"/>
    </location>
</feature>
<feature type="transmembrane region" description="Helical" evidence="2">
    <location>
        <begin position="1043"/>
        <end position="1062"/>
    </location>
</feature>
<keyword evidence="2" id="KW-1133">Transmembrane helix</keyword>
<feature type="region of interest" description="Disordered" evidence="1">
    <location>
        <begin position="404"/>
        <end position="423"/>
    </location>
</feature>
<dbReference type="KEGG" id="prel:PRELSG_0800800"/>
<feature type="transmembrane region" description="Helical" evidence="2">
    <location>
        <begin position="48"/>
        <end position="72"/>
    </location>
</feature>
<feature type="compositionally biased region" description="Low complexity" evidence="1">
    <location>
        <begin position="257"/>
        <end position="273"/>
    </location>
</feature>
<dbReference type="OrthoDB" id="365362at2759"/>
<accession>A0A1J1H3U8</accession>
<organism evidence="3 4">
    <name type="scientific">Plasmodium relictum</name>
    <dbReference type="NCBI Taxonomy" id="85471"/>
    <lineage>
        <taxon>Eukaryota</taxon>
        <taxon>Sar</taxon>
        <taxon>Alveolata</taxon>
        <taxon>Apicomplexa</taxon>
        <taxon>Aconoidasida</taxon>
        <taxon>Haemosporida</taxon>
        <taxon>Plasmodiidae</taxon>
        <taxon>Plasmodium</taxon>
        <taxon>Plasmodium (Haemamoeba)</taxon>
    </lineage>
</organism>
<dbReference type="AlphaFoldDB" id="A0A1J1H3U8"/>
<feature type="transmembrane region" description="Helical" evidence="2">
    <location>
        <begin position="16"/>
        <end position="36"/>
    </location>
</feature>
<feature type="transmembrane region" description="Helical" evidence="2">
    <location>
        <begin position="1108"/>
        <end position="1126"/>
    </location>
</feature>